<dbReference type="InterPro" id="IPR045869">
    <property type="entry name" value="Arna-like_SDR_e"/>
</dbReference>
<dbReference type="CDD" id="cd05257">
    <property type="entry name" value="Arna_like_SDR_e"/>
    <property type="match status" value="1"/>
</dbReference>
<dbReference type="Proteomes" id="UP001501710">
    <property type="component" value="Unassembled WGS sequence"/>
</dbReference>
<dbReference type="RefSeq" id="WP_344896196.1">
    <property type="nucleotide sequence ID" value="NZ_BAABAS010000006.1"/>
</dbReference>
<dbReference type="Pfam" id="PF16363">
    <property type="entry name" value="GDP_Man_Dehyd"/>
    <property type="match status" value="1"/>
</dbReference>
<accession>A0ABP8C1C3</accession>
<proteinExistence type="predicted"/>
<dbReference type="SUPFAM" id="SSF51735">
    <property type="entry name" value="NAD(P)-binding Rossmann-fold domains"/>
    <property type="match status" value="1"/>
</dbReference>
<evidence type="ECO:0000313" key="2">
    <source>
        <dbReference type="EMBL" id="GAA4231772.1"/>
    </source>
</evidence>
<dbReference type="PANTHER" id="PTHR43000">
    <property type="entry name" value="DTDP-D-GLUCOSE 4,6-DEHYDRATASE-RELATED"/>
    <property type="match status" value="1"/>
</dbReference>
<sequence length="331" mass="35734">MNSLVAVTGADGFIGSHLVETLVDRGHRVRAMVRYDPCESWGWLDALASDVLERVEVVPGDVRDPASVRDALRDAESAYHLAALTAPSYSRLAPRSYAETNLLGTLNVLEAVRDLRTPRLVHASSGEVYGAARRVPIDEAHPLQARSPFAATKIAADKLVESYHASFGVPAVTLRPFGVFGPRQSARAFIPTVISQIAADTGAVEIGAPEPALDLAFVRDVAEAFAIVGSAPPGDVVGQVYNCGTGQVVSRGKLARVIAELMGADPEVRCETARGRPRAAESVRFVCDSGLLRRDTGWRHQHTLEEGLKDTIEWFLDPANLARYRPSTYTI</sequence>
<keyword evidence="3" id="KW-1185">Reference proteome</keyword>
<feature type="domain" description="NAD(P)-binding" evidence="1">
    <location>
        <begin position="7"/>
        <end position="311"/>
    </location>
</feature>
<organism evidence="2 3">
    <name type="scientific">Actinomadura meridiana</name>
    <dbReference type="NCBI Taxonomy" id="559626"/>
    <lineage>
        <taxon>Bacteria</taxon>
        <taxon>Bacillati</taxon>
        <taxon>Actinomycetota</taxon>
        <taxon>Actinomycetes</taxon>
        <taxon>Streptosporangiales</taxon>
        <taxon>Thermomonosporaceae</taxon>
        <taxon>Actinomadura</taxon>
    </lineage>
</organism>
<evidence type="ECO:0000313" key="3">
    <source>
        <dbReference type="Proteomes" id="UP001501710"/>
    </source>
</evidence>
<protein>
    <submittedName>
        <fullName evidence="2">NAD-dependent 4,6-dehydratase LegB</fullName>
    </submittedName>
</protein>
<name>A0ABP8C1C3_9ACTN</name>
<dbReference type="InterPro" id="IPR016040">
    <property type="entry name" value="NAD(P)-bd_dom"/>
</dbReference>
<reference evidence="3" key="1">
    <citation type="journal article" date="2019" name="Int. J. Syst. Evol. Microbiol.">
        <title>The Global Catalogue of Microorganisms (GCM) 10K type strain sequencing project: providing services to taxonomists for standard genome sequencing and annotation.</title>
        <authorList>
            <consortium name="The Broad Institute Genomics Platform"/>
            <consortium name="The Broad Institute Genome Sequencing Center for Infectious Disease"/>
            <person name="Wu L."/>
            <person name="Ma J."/>
        </authorList>
    </citation>
    <scope>NUCLEOTIDE SEQUENCE [LARGE SCALE GENOMIC DNA]</scope>
    <source>
        <strain evidence="3">JCM 17440</strain>
    </source>
</reference>
<dbReference type="Gene3D" id="3.40.50.720">
    <property type="entry name" value="NAD(P)-binding Rossmann-like Domain"/>
    <property type="match status" value="1"/>
</dbReference>
<dbReference type="EMBL" id="BAABAS010000006">
    <property type="protein sequence ID" value="GAA4231772.1"/>
    <property type="molecule type" value="Genomic_DNA"/>
</dbReference>
<evidence type="ECO:0000259" key="1">
    <source>
        <dbReference type="Pfam" id="PF16363"/>
    </source>
</evidence>
<comment type="caution">
    <text evidence="2">The sequence shown here is derived from an EMBL/GenBank/DDBJ whole genome shotgun (WGS) entry which is preliminary data.</text>
</comment>
<dbReference type="InterPro" id="IPR036291">
    <property type="entry name" value="NAD(P)-bd_dom_sf"/>
</dbReference>
<gene>
    <name evidence="2" type="ORF">GCM10022254_29920</name>
</gene>